<proteinExistence type="inferred from homology"/>
<dbReference type="PANTHER" id="PTHR30217">
    <property type="entry name" value="PEPTIDASE U32 FAMILY"/>
    <property type="match status" value="1"/>
</dbReference>
<protein>
    <submittedName>
        <fullName evidence="4">U32 family peptidase</fullName>
    </submittedName>
</protein>
<dbReference type="Pfam" id="PF01136">
    <property type="entry name" value="Peptidase_U32"/>
    <property type="match status" value="1"/>
</dbReference>
<dbReference type="GO" id="GO:0005829">
    <property type="term" value="C:cytosol"/>
    <property type="evidence" value="ECO:0007669"/>
    <property type="project" value="TreeGrafter"/>
</dbReference>
<dbReference type="Proteomes" id="UP000885258">
    <property type="component" value="Unassembled WGS sequence"/>
</dbReference>
<feature type="non-terminal residue" evidence="4">
    <location>
        <position position="174"/>
    </location>
</feature>
<evidence type="ECO:0000256" key="2">
    <source>
        <dbReference type="ARBA" id="ARBA00022801"/>
    </source>
</evidence>
<evidence type="ECO:0000256" key="1">
    <source>
        <dbReference type="ARBA" id="ARBA00022670"/>
    </source>
</evidence>
<gene>
    <name evidence="4" type="ORF">AU613_27085</name>
</gene>
<comment type="caution">
    <text evidence="4">The sequence shown here is derived from an EMBL/GenBank/DDBJ whole genome shotgun (WGS) entry which is preliminary data.</text>
</comment>
<comment type="similarity">
    <text evidence="3">Belongs to the peptidase U32 family.</text>
</comment>
<dbReference type="InterPro" id="IPR051454">
    <property type="entry name" value="RNA/ubiquinone_mod_enzymes"/>
</dbReference>
<keyword evidence="2" id="KW-0378">Hydrolase</keyword>
<evidence type="ECO:0000313" key="4">
    <source>
        <dbReference type="EMBL" id="MIT52472.1"/>
    </source>
</evidence>
<organism evidence="4">
    <name type="scientific">Salmonella typhimurium</name>
    <dbReference type="NCBI Taxonomy" id="90371"/>
    <lineage>
        <taxon>Bacteria</taxon>
        <taxon>Pseudomonadati</taxon>
        <taxon>Pseudomonadota</taxon>
        <taxon>Gammaproteobacteria</taxon>
        <taxon>Enterobacterales</taxon>
        <taxon>Enterobacteriaceae</taxon>
        <taxon>Salmonella</taxon>
    </lineage>
</organism>
<sequence length="174" mass="19570">EFFVPTQATQEDAIQTINLNGDVVMGDDYVQQPSDEVVLIEEQGRPGELMAMFEDEHGTYIMNSKDLRAVELVPELTHMGVHSLKIEGRTKSHYYVARTAQVYRQAIDDAAAGKPFDTGLITALDGLANRGYTEGFLRRHVHSDYQNYEYGSSKTDHQQFVAEISDITPTRLTL</sequence>
<reference evidence="4" key="1">
    <citation type="submission" date="2018-08" db="EMBL/GenBank/DDBJ databases">
        <authorList>
            <person name="Ashton P.M."/>
            <person name="Dallman T."/>
            <person name="Nair S."/>
            <person name="De Pinna E."/>
            <person name="Peters T."/>
            <person name="Grant K."/>
        </authorList>
    </citation>
    <scope>NUCLEOTIDE SEQUENCE [LARGE SCALE GENOMIC DNA]</scope>
    <source>
        <strain evidence="4">29290</strain>
    </source>
</reference>
<evidence type="ECO:0000256" key="3">
    <source>
        <dbReference type="ARBA" id="ARBA00038374"/>
    </source>
</evidence>
<dbReference type="AlphaFoldDB" id="A0A6C8YWZ8"/>
<keyword evidence="1" id="KW-0645">Protease</keyword>
<dbReference type="GO" id="GO:0008233">
    <property type="term" value="F:peptidase activity"/>
    <property type="evidence" value="ECO:0007669"/>
    <property type="project" value="UniProtKB-KW"/>
</dbReference>
<accession>A0A6C8YWZ8</accession>
<dbReference type="EMBL" id="RSUA01000197">
    <property type="protein sequence ID" value="MIT52472.1"/>
    <property type="molecule type" value="Genomic_DNA"/>
</dbReference>
<feature type="non-terminal residue" evidence="4">
    <location>
        <position position="1"/>
    </location>
</feature>
<dbReference type="PANTHER" id="PTHR30217:SF6">
    <property type="entry name" value="TRNA HYDROXYLATION PROTEIN P"/>
    <property type="match status" value="1"/>
</dbReference>
<dbReference type="GO" id="GO:0006508">
    <property type="term" value="P:proteolysis"/>
    <property type="evidence" value="ECO:0007669"/>
    <property type="project" value="UniProtKB-KW"/>
</dbReference>
<name>A0A6C8YWZ8_SALTM</name>
<dbReference type="InterPro" id="IPR001539">
    <property type="entry name" value="Peptidase_U32"/>
</dbReference>